<keyword evidence="1" id="KW-1133">Transmembrane helix</keyword>
<organism evidence="2 3">
    <name type="scientific">Suillus fuscotomentosus</name>
    <dbReference type="NCBI Taxonomy" id="1912939"/>
    <lineage>
        <taxon>Eukaryota</taxon>
        <taxon>Fungi</taxon>
        <taxon>Dikarya</taxon>
        <taxon>Basidiomycota</taxon>
        <taxon>Agaricomycotina</taxon>
        <taxon>Agaricomycetes</taxon>
        <taxon>Agaricomycetidae</taxon>
        <taxon>Boletales</taxon>
        <taxon>Suillineae</taxon>
        <taxon>Suillaceae</taxon>
        <taxon>Suillus</taxon>
    </lineage>
</organism>
<proteinExistence type="predicted"/>
<protein>
    <submittedName>
        <fullName evidence="2">Uncharacterized protein</fullName>
    </submittedName>
</protein>
<evidence type="ECO:0000313" key="3">
    <source>
        <dbReference type="Proteomes" id="UP001195769"/>
    </source>
</evidence>
<reference evidence="2" key="1">
    <citation type="journal article" date="2020" name="New Phytol.">
        <title>Comparative genomics reveals dynamic genome evolution in host specialist ectomycorrhizal fungi.</title>
        <authorList>
            <person name="Lofgren L.A."/>
            <person name="Nguyen N.H."/>
            <person name="Vilgalys R."/>
            <person name="Ruytinx J."/>
            <person name="Liao H.L."/>
            <person name="Branco S."/>
            <person name="Kuo A."/>
            <person name="LaButti K."/>
            <person name="Lipzen A."/>
            <person name="Andreopoulos W."/>
            <person name="Pangilinan J."/>
            <person name="Riley R."/>
            <person name="Hundley H."/>
            <person name="Na H."/>
            <person name="Barry K."/>
            <person name="Grigoriev I.V."/>
            <person name="Stajich J.E."/>
            <person name="Kennedy P.G."/>
        </authorList>
    </citation>
    <scope>NUCLEOTIDE SEQUENCE</scope>
    <source>
        <strain evidence="2">FC203</strain>
    </source>
</reference>
<feature type="transmembrane region" description="Helical" evidence="1">
    <location>
        <begin position="130"/>
        <end position="152"/>
    </location>
</feature>
<feature type="transmembrane region" description="Helical" evidence="1">
    <location>
        <begin position="92"/>
        <end position="110"/>
    </location>
</feature>
<evidence type="ECO:0000256" key="1">
    <source>
        <dbReference type="SAM" id="Phobius"/>
    </source>
</evidence>
<gene>
    <name evidence="2" type="ORF">F5891DRAFT_1279852</name>
</gene>
<comment type="caution">
    <text evidence="2">The sequence shown here is derived from an EMBL/GenBank/DDBJ whole genome shotgun (WGS) entry which is preliminary data.</text>
</comment>
<dbReference type="AlphaFoldDB" id="A0AAD4E411"/>
<keyword evidence="1" id="KW-0472">Membrane</keyword>
<evidence type="ECO:0000313" key="2">
    <source>
        <dbReference type="EMBL" id="KAG1897888.1"/>
    </source>
</evidence>
<dbReference type="GeneID" id="64664667"/>
<keyword evidence="1" id="KW-0812">Transmembrane</keyword>
<keyword evidence="3" id="KW-1185">Reference proteome</keyword>
<dbReference type="EMBL" id="JABBWK010000043">
    <property type="protein sequence ID" value="KAG1897888.1"/>
    <property type="molecule type" value="Genomic_DNA"/>
</dbReference>
<sequence>MLLPTYITHSEPYQVASSSPVEMEDNPIFSHNKSPLPDWWKAPDPKKFPIKAFLFRALCLISVARPSVDHHWQSFTDDDEWEKQQRKIINRLCNTNIVAGLVLTTSAVFVSTQPPLTSFLPYALRGSYIFVFLSFVHALGSMLCGLAVVNIYEACDRTWVKDVCSESGLARIDMHAIAGLDGFALSIVLYACVHRLAEYIPHCFYDFVNTSNPDRMLCSRSLVGSMLGDDRSLVLGMATSSLRLVRNPSNGSQREWRITGS</sequence>
<dbReference type="RefSeq" id="XP_041223464.1">
    <property type="nucleotide sequence ID" value="XM_041370369.1"/>
</dbReference>
<accession>A0AAD4E411</accession>
<dbReference type="Proteomes" id="UP001195769">
    <property type="component" value="Unassembled WGS sequence"/>
</dbReference>
<name>A0AAD4E411_9AGAM</name>